<proteinExistence type="predicted"/>
<dbReference type="OrthoDB" id="2143914at2759"/>
<keyword evidence="4" id="KW-0238">DNA-binding</keyword>
<gene>
    <name evidence="9" type="ORF">EJB05_12617</name>
</gene>
<evidence type="ECO:0000256" key="2">
    <source>
        <dbReference type="ARBA" id="ARBA00022737"/>
    </source>
</evidence>
<keyword evidence="5" id="KW-0804">Transcription</keyword>
<organism evidence="9 10">
    <name type="scientific">Eragrostis curvula</name>
    <name type="common">weeping love grass</name>
    <dbReference type="NCBI Taxonomy" id="38414"/>
    <lineage>
        <taxon>Eukaryota</taxon>
        <taxon>Viridiplantae</taxon>
        <taxon>Streptophyta</taxon>
        <taxon>Embryophyta</taxon>
        <taxon>Tracheophyta</taxon>
        <taxon>Spermatophyta</taxon>
        <taxon>Magnoliopsida</taxon>
        <taxon>Liliopsida</taxon>
        <taxon>Poales</taxon>
        <taxon>Poaceae</taxon>
        <taxon>PACMAD clade</taxon>
        <taxon>Chloridoideae</taxon>
        <taxon>Eragrostideae</taxon>
        <taxon>Eragrostidinae</taxon>
        <taxon>Eragrostis</taxon>
    </lineage>
</organism>
<evidence type="ECO:0000256" key="3">
    <source>
        <dbReference type="ARBA" id="ARBA00023015"/>
    </source>
</evidence>
<comment type="subcellular location">
    <subcellularLocation>
        <location evidence="1">Nucleus</location>
    </subcellularLocation>
</comment>
<dbReference type="SUPFAM" id="SSF46689">
    <property type="entry name" value="Homeodomain-like"/>
    <property type="match status" value="1"/>
</dbReference>
<dbReference type="InterPro" id="IPR001005">
    <property type="entry name" value="SANT/Myb"/>
</dbReference>
<keyword evidence="6" id="KW-0539">Nucleus</keyword>
<dbReference type="Pfam" id="PF00249">
    <property type="entry name" value="Myb_DNA-binding"/>
    <property type="match status" value="2"/>
</dbReference>
<reference evidence="9 10" key="1">
    <citation type="journal article" date="2019" name="Sci. Rep.">
        <title>A high-quality genome of Eragrostis curvula grass provides insights into Poaceae evolution and supports new strategies to enhance forage quality.</title>
        <authorList>
            <person name="Carballo J."/>
            <person name="Santos B.A.C.M."/>
            <person name="Zappacosta D."/>
            <person name="Garbus I."/>
            <person name="Selva J.P."/>
            <person name="Gallo C.A."/>
            <person name="Diaz A."/>
            <person name="Albertini E."/>
            <person name="Caccamo M."/>
            <person name="Echenique V."/>
        </authorList>
    </citation>
    <scope>NUCLEOTIDE SEQUENCE [LARGE SCALE GENOMIC DNA]</scope>
    <source>
        <strain evidence="10">cv. Victoria</strain>
        <tissue evidence="9">Leaf</tissue>
    </source>
</reference>
<dbReference type="FunFam" id="1.10.10.60:FF:000001">
    <property type="entry name" value="MYB-related transcription factor"/>
    <property type="match status" value="1"/>
</dbReference>
<feature type="domain" description="Myb-like" evidence="7">
    <location>
        <begin position="109"/>
        <end position="159"/>
    </location>
</feature>
<dbReference type="Proteomes" id="UP000324897">
    <property type="component" value="Chromosome 4"/>
</dbReference>
<name>A0A5J9VST9_9POAL</name>
<comment type="caution">
    <text evidence="9">The sequence shown here is derived from an EMBL/GenBank/DDBJ whole genome shotgun (WGS) entry which is preliminary data.</text>
</comment>
<dbReference type="EMBL" id="RWGY01000007">
    <property type="protein sequence ID" value="TVU39209.1"/>
    <property type="molecule type" value="Genomic_DNA"/>
</dbReference>
<feature type="domain" description="Myb-like" evidence="7">
    <location>
        <begin position="56"/>
        <end position="108"/>
    </location>
</feature>
<keyword evidence="10" id="KW-1185">Reference proteome</keyword>
<protein>
    <submittedName>
        <fullName evidence="9">Uncharacterized protein</fullName>
    </submittedName>
</protein>
<dbReference type="AlphaFoldDB" id="A0A5J9VST9"/>
<evidence type="ECO:0000259" key="7">
    <source>
        <dbReference type="PROSITE" id="PS50090"/>
    </source>
</evidence>
<dbReference type="PROSITE" id="PS50090">
    <property type="entry name" value="MYB_LIKE"/>
    <property type="match status" value="2"/>
</dbReference>
<evidence type="ECO:0000256" key="6">
    <source>
        <dbReference type="ARBA" id="ARBA00023242"/>
    </source>
</evidence>
<keyword evidence="3" id="KW-0805">Transcription regulation</keyword>
<sequence>MAVSVVMLDHIADTNAKPDYQTCLAVKGKQSTAAPVTESVILLKKRPSKDESVGHEIMVRKGPWEPEEDSILSAYVKEHGTGCWRKVAERSGLHRSGKSCRLRWINYLRPGIKRGNFTDVEEMTVIKLHNELGNRWSKIASQLPGRTDNDVKNFWNQFVRKQEKSKKKQLACLEANKIKNQLIKSNLGEKLQVEMAGFAVDGMNLPHRIISS</sequence>
<feature type="domain" description="HTH myb-type" evidence="8">
    <location>
        <begin position="56"/>
        <end position="112"/>
    </location>
</feature>
<dbReference type="PANTHER" id="PTHR47997:SF75">
    <property type="entry name" value="MYB DOMAIN PROTEIN 55"/>
    <property type="match status" value="1"/>
</dbReference>
<dbReference type="InterPro" id="IPR051953">
    <property type="entry name" value="Plant_SW-associated_TFs"/>
</dbReference>
<feature type="domain" description="HTH myb-type" evidence="8">
    <location>
        <begin position="113"/>
        <end position="163"/>
    </location>
</feature>
<evidence type="ECO:0000313" key="9">
    <source>
        <dbReference type="EMBL" id="TVU39209.1"/>
    </source>
</evidence>
<dbReference type="GO" id="GO:0000976">
    <property type="term" value="F:transcription cis-regulatory region binding"/>
    <property type="evidence" value="ECO:0007669"/>
    <property type="project" value="UniProtKB-ARBA"/>
</dbReference>
<feature type="non-terminal residue" evidence="9">
    <location>
        <position position="212"/>
    </location>
</feature>
<dbReference type="Gramene" id="TVU39209">
    <property type="protein sequence ID" value="TVU39209"/>
    <property type="gene ID" value="EJB05_12617"/>
</dbReference>
<evidence type="ECO:0000259" key="8">
    <source>
        <dbReference type="PROSITE" id="PS51294"/>
    </source>
</evidence>
<dbReference type="CDD" id="cd00167">
    <property type="entry name" value="SANT"/>
    <property type="match status" value="2"/>
</dbReference>
<accession>A0A5J9VST9</accession>
<dbReference type="PROSITE" id="PS51294">
    <property type="entry name" value="HTH_MYB"/>
    <property type="match status" value="2"/>
</dbReference>
<dbReference type="SMART" id="SM00717">
    <property type="entry name" value="SANT"/>
    <property type="match status" value="2"/>
</dbReference>
<evidence type="ECO:0000313" key="10">
    <source>
        <dbReference type="Proteomes" id="UP000324897"/>
    </source>
</evidence>
<dbReference type="InterPro" id="IPR017930">
    <property type="entry name" value="Myb_dom"/>
</dbReference>
<evidence type="ECO:0000256" key="1">
    <source>
        <dbReference type="ARBA" id="ARBA00004123"/>
    </source>
</evidence>
<keyword evidence="2" id="KW-0677">Repeat</keyword>
<dbReference type="InterPro" id="IPR009057">
    <property type="entry name" value="Homeodomain-like_sf"/>
</dbReference>
<dbReference type="GO" id="GO:0005634">
    <property type="term" value="C:nucleus"/>
    <property type="evidence" value="ECO:0007669"/>
    <property type="project" value="UniProtKB-SubCell"/>
</dbReference>
<dbReference type="PANTHER" id="PTHR47997">
    <property type="entry name" value="MYB DOMAIN PROTEIN 55"/>
    <property type="match status" value="1"/>
</dbReference>
<evidence type="ECO:0000256" key="5">
    <source>
        <dbReference type="ARBA" id="ARBA00023163"/>
    </source>
</evidence>
<evidence type="ECO:0000256" key="4">
    <source>
        <dbReference type="ARBA" id="ARBA00023125"/>
    </source>
</evidence>
<dbReference type="GO" id="GO:0003700">
    <property type="term" value="F:DNA-binding transcription factor activity"/>
    <property type="evidence" value="ECO:0007669"/>
    <property type="project" value="UniProtKB-ARBA"/>
</dbReference>
<dbReference type="Gene3D" id="1.10.10.60">
    <property type="entry name" value="Homeodomain-like"/>
    <property type="match status" value="2"/>
</dbReference>
<dbReference type="GO" id="GO:1901141">
    <property type="term" value="P:regulation of lignin biosynthetic process"/>
    <property type="evidence" value="ECO:0007669"/>
    <property type="project" value="UniProtKB-ARBA"/>
</dbReference>